<reference evidence="9" key="1">
    <citation type="submission" date="2023-10" db="EMBL/GenBank/DDBJ databases">
        <title>Screening of Alkalihalophilus pseudofirmusBZ-TG-HK211 and Its Alleviation of Salt Stress on Rapeseed Growth.</title>
        <authorList>
            <person name="Zhao B."/>
            <person name="Guo T."/>
        </authorList>
    </citation>
    <scope>NUCLEOTIDE SEQUENCE</scope>
    <source>
        <strain evidence="9">BZ-TG-HK211</strain>
    </source>
</reference>
<comment type="similarity">
    <text evidence="1">Belongs to the ROK (NagC/XylR) family.</text>
</comment>
<keyword evidence="6" id="KW-0418">Kinase</keyword>
<evidence type="ECO:0000256" key="2">
    <source>
        <dbReference type="ARBA" id="ARBA00012323"/>
    </source>
</evidence>
<evidence type="ECO:0000256" key="1">
    <source>
        <dbReference type="ARBA" id="ARBA00006479"/>
    </source>
</evidence>
<accession>A0AAJ2KSR7</accession>
<dbReference type="Pfam" id="PF00480">
    <property type="entry name" value="ROK"/>
    <property type="match status" value="1"/>
</dbReference>
<protein>
    <recommendedName>
        <fullName evidence="3">Glucokinase</fullName>
        <ecNumber evidence="2">2.7.1.2</ecNumber>
    </recommendedName>
    <alternativeName>
        <fullName evidence="8">Glucose kinase</fullName>
    </alternativeName>
</protein>
<dbReference type="CDD" id="cd24062">
    <property type="entry name" value="ASKHA_NBD_ROK_BsGLK-like"/>
    <property type="match status" value="1"/>
</dbReference>
<dbReference type="GO" id="GO:0005737">
    <property type="term" value="C:cytoplasm"/>
    <property type="evidence" value="ECO:0007669"/>
    <property type="project" value="InterPro"/>
</dbReference>
<dbReference type="GO" id="GO:0005524">
    <property type="term" value="F:ATP binding"/>
    <property type="evidence" value="ECO:0007669"/>
    <property type="project" value="UniProtKB-KW"/>
</dbReference>
<dbReference type="Gene3D" id="3.30.420.40">
    <property type="match status" value="2"/>
</dbReference>
<dbReference type="InterPro" id="IPR049874">
    <property type="entry name" value="ROK_cs"/>
</dbReference>
<dbReference type="GO" id="GO:0004340">
    <property type="term" value="F:glucokinase activity"/>
    <property type="evidence" value="ECO:0007669"/>
    <property type="project" value="UniProtKB-EC"/>
</dbReference>
<dbReference type="Proteomes" id="UP001285636">
    <property type="component" value="Unassembled WGS sequence"/>
</dbReference>
<comment type="caution">
    <text evidence="9">The sequence shown here is derived from an EMBL/GenBank/DDBJ whole genome shotgun (WGS) entry which is preliminary data.</text>
</comment>
<evidence type="ECO:0000256" key="6">
    <source>
        <dbReference type="ARBA" id="ARBA00022777"/>
    </source>
</evidence>
<evidence type="ECO:0000256" key="8">
    <source>
        <dbReference type="ARBA" id="ARBA00032386"/>
    </source>
</evidence>
<evidence type="ECO:0000256" key="7">
    <source>
        <dbReference type="ARBA" id="ARBA00022840"/>
    </source>
</evidence>
<evidence type="ECO:0000256" key="3">
    <source>
        <dbReference type="ARBA" id="ARBA00014701"/>
    </source>
</evidence>
<dbReference type="AlphaFoldDB" id="A0AAJ2KSR7"/>
<evidence type="ECO:0000256" key="4">
    <source>
        <dbReference type="ARBA" id="ARBA00022679"/>
    </source>
</evidence>
<dbReference type="PROSITE" id="PS01125">
    <property type="entry name" value="ROK"/>
    <property type="match status" value="1"/>
</dbReference>
<dbReference type="SUPFAM" id="SSF53067">
    <property type="entry name" value="Actin-like ATPase domain"/>
    <property type="match status" value="1"/>
</dbReference>
<proteinExistence type="inferred from homology"/>
<dbReference type="PANTHER" id="PTHR18964:SF149">
    <property type="entry name" value="BIFUNCTIONAL UDP-N-ACETYLGLUCOSAMINE 2-EPIMERASE_N-ACETYLMANNOSAMINE KINASE"/>
    <property type="match status" value="1"/>
</dbReference>
<dbReference type="InterPro" id="IPR004654">
    <property type="entry name" value="ROK_glcA"/>
</dbReference>
<sequence>MSTTTKKWYVGVDLGGTTIKMAFITSYGEIVSKWEIPTNTEDGGIHITMDIAKSIDHKLNELNQEKEHLAAIGMGAPGFIEMETGFIYQAVNIGWKDFPLKNRLEVETGLPVTVDNDANIAALGEMWRGAGDGAKNLLCVTLGTGVGGGIIANGQILHGASGMAGEIGHITSITKGGAPCNCGKTGCLETIASATGIARLATEAVAVSNEPSLLKEQFDTLGSLTSKDVFEALAKGDHLAERVLDETASYLGVAIANLSNALNPEKIVIGGGVSKAGDALLEPLRTYFNQYALERVASSAEFKIATLGNDAGVIGGAWLAKQKLNQTHY</sequence>
<name>A0AAJ2KSR7_ALKPS</name>
<dbReference type="EC" id="2.7.1.2" evidence="2"/>
<keyword evidence="7" id="KW-0067">ATP-binding</keyword>
<dbReference type="PANTHER" id="PTHR18964">
    <property type="entry name" value="ROK (REPRESSOR, ORF, KINASE) FAMILY"/>
    <property type="match status" value="1"/>
</dbReference>
<dbReference type="EMBL" id="JAWJAY010000001">
    <property type="protein sequence ID" value="MDV2884049.1"/>
    <property type="molecule type" value="Genomic_DNA"/>
</dbReference>
<dbReference type="NCBIfam" id="TIGR00744">
    <property type="entry name" value="ROK_glcA_fam"/>
    <property type="match status" value="1"/>
</dbReference>
<evidence type="ECO:0000256" key="5">
    <source>
        <dbReference type="ARBA" id="ARBA00022741"/>
    </source>
</evidence>
<keyword evidence="4 9" id="KW-0808">Transferase</keyword>
<organism evidence="9 10">
    <name type="scientific">Alkalihalophilus pseudofirmus</name>
    <name type="common">Bacillus pseudofirmus</name>
    <dbReference type="NCBI Taxonomy" id="79885"/>
    <lineage>
        <taxon>Bacteria</taxon>
        <taxon>Bacillati</taxon>
        <taxon>Bacillota</taxon>
        <taxon>Bacilli</taxon>
        <taxon>Bacillales</taxon>
        <taxon>Bacillaceae</taxon>
        <taxon>Alkalihalophilus</taxon>
    </lineage>
</organism>
<keyword evidence="5" id="KW-0547">Nucleotide-binding</keyword>
<dbReference type="InterPro" id="IPR043129">
    <property type="entry name" value="ATPase_NBD"/>
</dbReference>
<dbReference type="InterPro" id="IPR000600">
    <property type="entry name" value="ROK"/>
</dbReference>
<evidence type="ECO:0000313" key="10">
    <source>
        <dbReference type="Proteomes" id="UP001285636"/>
    </source>
</evidence>
<evidence type="ECO:0000313" key="9">
    <source>
        <dbReference type="EMBL" id="MDV2884049.1"/>
    </source>
</evidence>
<dbReference type="GO" id="GO:0006096">
    <property type="term" value="P:glycolytic process"/>
    <property type="evidence" value="ECO:0007669"/>
    <property type="project" value="InterPro"/>
</dbReference>
<gene>
    <name evidence="9" type="ORF">RYX45_02590</name>
</gene>